<feature type="chain" id="PRO_5001714516" evidence="1">
    <location>
        <begin position="25"/>
        <end position="171"/>
    </location>
</feature>
<evidence type="ECO:0000313" key="3">
    <source>
        <dbReference type="Proteomes" id="UP000028681"/>
    </source>
</evidence>
<dbReference type="EMBL" id="CP006664">
    <property type="protein sequence ID" value="AIJ07610.1"/>
    <property type="molecule type" value="Genomic_DNA"/>
</dbReference>
<organism evidence="2 3">
    <name type="scientific">Edwardsiella anguillarum ET080813</name>
    <dbReference type="NCBI Taxonomy" id="667120"/>
    <lineage>
        <taxon>Bacteria</taxon>
        <taxon>Pseudomonadati</taxon>
        <taxon>Pseudomonadota</taxon>
        <taxon>Gammaproteobacteria</taxon>
        <taxon>Enterobacterales</taxon>
        <taxon>Hafniaceae</taxon>
        <taxon>Edwardsiella</taxon>
    </lineage>
</organism>
<accession>A0A076LGE6</accession>
<dbReference type="HOGENOM" id="CLU_112454_0_0_6"/>
<dbReference type="KEGG" id="ete:ETEE_1147"/>
<dbReference type="GeneID" id="33938825"/>
<evidence type="ECO:0000313" key="2">
    <source>
        <dbReference type="EMBL" id="AIJ07610.1"/>
    </source>
</evidence>
<name>A0A076LGE6_9GAMM</name>
<evidence type="ECO:0000256" key="1">
    <source>
        <dbReference type="SAM" id="SignalP"/>
    </source>
</evidence>
<keyword evidence="2" id="KW-0449">Lipoprotein</keyword>
<dbReference type="PROSITE" id="PS51257">
    <property type="entry name" value="PROKAR_LIPOPROTEIN"/>
    <property type="match status" value="1"/>
</dbReference>
<dbReference type="AlphaFoldDB" id="A0A076LGE6"/>
<dbReference type="Proteomes" id="UP000028681">
    <property type="component" value="Chromosome"/>
</dbReference>
<sequence length="171" mass="17405">MKLKTSCALLALSSSLFLSGCMNNADQYAADVYNPTQLNQKQESKTVNIISILPAKVAVDNKENKEMAQTVGAILGTVAGAAGGYNLGHGSKAGAVAGGAAGAATGAAAGSLVKDKVLVHGVSLTYKEGSKIYTSTQVGETCQFQPGVALVISMEQGETRIQPNAACPKKS</sequence>
<protein>
    <submittedName>
        <fullName evidence="2">Putative outer membrane lipoprotein</fullName>
    </submittedName>
</protein>
<dbReference type="RefSeq" id="WP_034164681.1">
    <property type="nucleotide sequence ID" value="NZ_CP006664.1"/>
</dbReference>
<keyword evidence="1" id="KW-0732">Signal</keyword>
<feature type="signal peptide" evidence="1">
    <location>
        <begin position="1"/>
        <end position="24"/>
    </location>
</feature>
<proteinExistence type="predicted"/>
<reference evidence="2 3" key="1">
    <citation type="journal article" date="2012" name="PLoS ONE">
        <title>Edwardsiella comparative phylogenomics reveal the new intra/inter-species taxonomic relationships, virulence evolution and niche adaptation mechanisms.</title>
        <authorList>
            <person name="Yang M."/>
            <person name="Lv Y."/>
            <person name="Xiao J."/>
            <person name="Wu H."/>
            <person name="Zheng H."/>
            <person name="Liu Q."/>
            <person name="Zhang Y."/>
            <person name="Wang Q."/>
        </authorList>
    </citation>
    <scope>NUCLEOTIDE SEQUENCE [LARGE SCALE GENOMIC DNA]</scope>
    <source>
        <strain evidence="3">080813</strain>
    </source>
</reference>
<gene>
    <name evidence="2" type="ORF">ETEE_1147</name>
</gene>